<evidence type="ECO:0000256" key="1">
    <source>
        <dbReference type="SAM" id="MobiDB-lite"/>
    </source>
</evidence>
<feature type="region of interest" description="Disordered" evidence="1">
    <location>
        <begin position="40"/>
        <end position="59"/>
    </location>
</feature>
<gene>
    <name evidence="2" type="ORF">NG799_10835</name>
</gene>
<dbReference type="RefSeq" id="WP_368006455.1">
    <property type="nucleotide sequence ID" value="NZ_JAMXFF010000014.1"/>
</dbReference>
<sequence length="84" mass="8970">MMEDIGGGIPCPSPNILHQSHPASVAIASKGHQSETFRFRVPPGSIGPLNPPKTAASPESKLPFKIETVQSINIVLYEHSPETV</sequence>
<keyword evidence="3" id="KW-1185">Reference proteome</keyword>
<dbReference type="EMBL" id="JAMXFF010000014">
    <property type="protein sequence ID" value="MCT7966829.1"/>
    <property type="molecule type" value="Genomic_DNA"/>
</dbReference>
<dbReference type="Proteomes" id="UP001525890">
    <property type="component" value="Unassembled WGS sequence"/>
</dbReference>
<accession>A0ABT2MQ06</accession>
<name>A0ABT2MQ06_9CYAN</name>
<evidence type="ECO:0000313" key="2">
    <source>
        <dbReference type="EMBL" id="MCT7966829.1"/>
    </source>
</evidence>
<organism evidence="2 3">
    <name type="scientific">Laspinema palackyanum D2a</name>
    <dbReference type="NCBI Taxonomy" id="2953684"/>
    <lineage>
        <taxon>Bacteria</taxon>
        <taxon>Bacillati</taxon>
        <taxon>Cyanobacteriota</taxon>
        <taxon>Cyanophyceae</taxon>
        <taxon>Oscillatoriophycideae</taxon>
        <taxon>Oscillatoriales</taxon>
        <taxon>Laspinemataceae</taxon>
        <taxon>Laspinema</taxon>
        <taxon>Laspinema palackyanum</taxon>
    </lineage>
</organism>
<reference evidence="2 3" key="1">
    <citation type="journal article" date="2022" name="Front. Microbiol.">
        <title>High genomic differentiation and limited gene flow indicate recent cryptic speciation within the genus Laspinema (cyanobacteria).</title>
        <authorList>
            <person name="Stanojkovic A."/>
            <person name="Skoupy S."/>
            <person name="Skaloud P."/>
            <person name="Dvorak P."/>
        </authorList>
    </citation>
    <scope>NUCLEOTIDE SEQUENCE [LARGE SCALE GENOMIC DNA]</scope>
    <source>
        <strain evidence="2 3">D2a</strain>
    </source>
</reference>
<protein>
    <submittedName>
        <fullName evidence="2">Uncharacterized protein</fullName>
    </submittedName>
</protein>
<comment type="caution">
    <text evidence="2">The sequence shown here is derived from an EMBL/GenBank/DDBJ whole genome shotgun (WGS) entry which is preliminary data.</text>
</comment>
<evidence type="ECO:0000313" key="3">
    <source>
        <dbReference type="Proteomes" id="UP001525890"/>
    </source>
</evidence>
<proteinExistence type="predicted"/>